<name>A0AAV2DME9_9ROSI</name>
<organism evidence="2 3">
    <name type="scientific">Linum trigynum</name>
    <dbReference type="NCBI Taxonomy" id="586398"/>
    <lineage>
        <taxon>Eukaryota</taxon>
        <taxon>Viridiplantae</taxon>
        <taxon>Streptophyta</taxon>
        <taxon>Embryophyta</taxon>
        <taxon>Tracheophyta</taxon>
        <taxon>Spermatophyta</taxon>
        <taxon>Magnoliopsida</taxon>
        <taxon>eudicotyledons</taxon>
        <taxon>Gunneridae</taxon>
        <taxon>Pentapetalae</taxon>
        <taxon>rosids</taxon>
        <taxon>fabids</taxon>
        <taxon>Malpighiales</taxon>
        <taxon>Linaceae</taxon>
        <taxon>Linum</taxon>
    </lineage>
</organism>
<evidence type="ECO:0000256" key="1">
    <source>
        <dbReference type="SAM" id="MobiDB-lite"/>
    </source>
</evidence>
<accession>A0AAV2DME9</accession>
<dbReference type="Proteomes" id="UP001497516">
    <property type="component" value="Chromosome 3"/>
</dbReference>
<feature type="compositionally biased region" description="Acidic residues" evidence="1">
    <location>
        <begin position="126"/>
        <end position="145"/>
    </location>
</feature>
<keyword evidence="3" id="KW-1185">Reference proteome</keyword>
<feature type="region of interest" description="Disordered" evidence="1">
    <location>
        <begin position="61"/>
        <end position="80"/>
    </location>
</feature>
<protein>
    <submittedName>
        <fullName evidence="2">Uncharacterized protein</fullName>
    </submittedName>
</protein>
<feature type="compositionally biased region" description="Polar residues" evidence="1">
    <location>
        <begin position="61"/>
        <end position="74"/>
    </location>
</feature>
<feature type="region of interest" description="Disordered" evidence="1">
    <location>
        <begin position="123"/>
        <end position="191"/>
    </location>
</feature>
<feature type="compositionally biased region" description="Basic and acidic residues" evidence="1">
    <location>
        <begin position="146"/>
        <end position="171"/>
    </location>
</feature>
<proteinExistence type="predicted"/>
<reference evidence="2 3" key="1">
    <citation type="submission" date="2024-04" db="EMBL/GenBank/DDBJ databases">
        <authorList>
            <person name="Fracassetti M."/>
        </authorList>
    </citation>
    <scope>NUCLEOTIDE SEQUENCE [LARGE SCALE GENOMIC DNA]</scope>
</reference>
<dbReference type="AlphaFoldDB" id="A0AAV2DME9"/>
<sequence length="191" mass="20780">MCRFYPNPTSTAKPAVAASSHPPRRWLRVCLSDDSFRELTQLRGLCSNIVSLMTNYASSGLANDSVSDNNQTPSEGKPLDLMPATTATAATMPEEPAVGGVSKLADPSPMLFGVSIGVKRMRRDEEDTVAVTEDEGLAEVDEGEDDERRGRNPMRREDKEGGSDVKSEPLDRNNTGSSDHHQDSSWLELGK</sequence>
<evidence type="ECO:0000313" key="2">
    <source>
        <dbReference type="EMBL" id="CAL1374670.1"/>
    </source>
</evidence>
<gene>
    <name evidence="2" type="ORF">LTRI10_LOCUS16515</name>
</gene>
<evidence type="ECO:0000313" key="3">
    <source>
        <dbReference type="Proteomes" id="UP001497516"/>
    </source>
</evidence>
<dbReference type="EMBL" id="OZ034816">
    <property type="protein sequence ID" value="CAL1374670.1"/>
    <property type="molecule type" value="Genomic_DNA"/>
</dbReference>